<organism evidence="2 3">
    <name type="scientific">Aporhodopirellula aestuarii</name>
    <dbReference type="NCBI Taxonomy" id="2950107"/>
    <lineage>
        <taxon>Bacteria</taxon>
        <taxon>Pseudomonadati</taxon>
        <taxon>Planctomycetota</taxon>
        <taxon>Planctomycetia</taxon>
        <taxon>Pirellulales</taxon>
        <taxon>Pirellulaceae</taxon>
        <taxon>Aporhodopirellula</taxon>
    </lineage>
</organism>
<evidence type="ECO:0000313" key="3">
    <source>
        <dbReference type="Proteomes" id="UP001202961"/>
    </source>
</evidence>
<keyword evidence="3" id="KW-1185">Reference proteome</keyword>
<reference evidence="2 3" key="1">
    <citation type="journal article" date="2022" name="Syst. Appl. Microbiol.">
        <title>Rhodopirellula aestuarii sp. nov., a novel member of the genus Rhodopirellula isolated from brackish sediments collected in the Tagus River estuary, Portugal.</title>
        <authorList>
            <person name="Vitorino I.R."/>
            <person name="Klimek D."/>
            <person name="Calusinska M."/>
            <person name="Lobo-da-Cunha A."/>
            <person name="Vasconcelos V."/>
            <person name="Lage O.M."/>
        </authorList>
    </citation>
    <scope>NUCLEOTIDE SEQUENCE [LARGE SCALE GENOMIC DNA]</scope>
    <source>
        <strain evidence="2 3">ICT_H3.1</strain>
    </source>
</reference>
<gene>
    <name evidence="2" type="ORF">NB063_23835</name>
</gene>
<accession>A0ABT0UA50</accession>
<evidence type="ECO:0000256" key="1">
    <source>
        <dbReference type="SAM" id="SignalP"/>
    </source>
</evidence>
<comment type="caution">
    <text evidence="2">The sequence shown here is derived from an EMBL/GenBank/DDBJ whole genome shotgun (WGS) entry which is preliminary data.</text>
</comment>
<sequence length="555" mass="61218">MLKIRPVFVTAFLAIIAITAFDHPSIYSDDAAPSPQKTSRPRRAEMAGYLLVPHEKLPEKYDAGFSLYVSAWPLLDKYPGNRFQTGLFGTWMFAKSDVKRSMANYSDIEGGLGWWRDTRFATKTPKFIMGGVAKSFSEWANGPGAGKGRDWENPRGKYGIAQLSPHVVWPPDGLNLKQGTCGQLFGYGYLPLPLTEAKPTTEGTDVPTGDQSWTLFLNTGNFKGPVAFFTPNFWAKPSVKDPSYAGTFLDSQPANPNKAIQMETQYIPAYQSTDSNGVTYARVAPTSFPRDAQGTSPVVHQVTAYSKAALWDSTKAWFHGGEPVSGTINTDASAVHDFEKRGGSTWKLYPESTPKEQRTPIRWNAFATPITLGPTTYGYRWDKELTTQTDTPEGPLVTLPQYYRLDETSGSGPIWVAVEPSDVPAETGLVDVQFGNPRSTTPEPYMTPDAPESCWKSPGPVAGPFETKLGDGSTVTYYWYRFADQPALLNADLTDEEREAMQAKVEKLHRAWRQDQEYLPPPQDGELADLDPAVLVTPPAGMEVGFVPIATHQGR</sequence>
<dbReference type="RefSeq" id="WP_250931423.1">
    <property type="nucleotide sequence ID" value="NZ_JAMQBK010000063.1"/>
</dbReference>
<name>A0ABT0UA50_9BACT</name>
<feature type="signal peptide" evidence="1">
    <location>
        <begin position="1"/>
        <end position="22"/>
    </location>
</feature>
<keyword evidence="1" id="KW-0732">Signal</keyword>
<protein>
    <submittedName>
        <fullName evidence="2">Uncharacterized protein</fullName>
    </submittedName>
</protein>
<evidence type="ECO:0000313" key="2">
    <source>
        <dbReference type="EMBL" id="MCM2373656.1"/>
    </source>
</evidence>
<feature type="chain" id="PRO_5047410719" evidence="1">
    <location>
        <begin position="23"/>
        <end position="555"/>
    </location>
</feature>
<dbReference type="EMBL" id="JAMQBK010000063">
    <property type="protein sequence ID" value="MCM2373656.1"/>
    <property type="molecule type" value="Genomic_DNA"/>
</dbReference>
<proteinExistence type="predicted"/>
<dbReference type="Proteomes" id="UP001202961">
    <property type="component" value="Unassembled WGS sequence"/>
</dbReference>